<gene>
    <name evidence="7" type="ORF">AAHA92_10734</name>
</gene>
<dbReference type="PRINTS" id="PR00404">
    <property type="entry name" value="MADSDOMAIN"/>
</dbReference>
<comment type="caution">
    <text evidence="7">The sequence shown here is derived from an EMBL/GenBank/DDBJ whole genome shotgun (WGS) entry which is preliminary data.</text>
</comment>
<protein>
    <submittedName>
        <fullName evidence="7">MADS-box transcription factor 23-like</fullName>
    </submittedName>
</protein>
<evidence type="ECO:0000256" key="3">
    <source>
        <dbReference type="ARBA" id="ARBA00023125"/>
    </source>
</evidence>
<dbReference type="GO" id="GO:0003677">
    <property type="term" value="F:DNA binding"/>
    <property type="evidence" value="ECO:0007669"/>
    <property type="project" value="UniProtKB-KW"/>
</dbReference>
<dbReference type="InterPro" id="IPR036879">
    <property type="entry name" value="TF_MADSbox_sf"/>
</dbReference>
<dbReference type="Gene3D" id="3.40.1810.10">
    <property type="entry name" value="Transcription factor, MADS-box"/>
    <property type="match status" value="1"/>
</dbReference>
<evidence type="ECO:0000256" key="1">
    <source>
        <dbReference type="ARBA" id="ARBA00004123"/>
    </source>
</evidence>
<evidence type="ECO:0000313" key="7">
    <source>
        <dbReference type="EMBL" id="KAL1560535.1"/>
    </source>
</evidence>
<evidence type="ECO:0000259" key="6">
    <source>
        <dbReference type="PROSITE" id="PS50066"/>
    </source>
</evidence>
<dbReference type="AlphaFoldDB" id="A0ABD1HVN7"/>
<dbReference type="PROSITE" id="PS50066">
    <property type="entry name" value="MADS_BOX_2"/>
    <property type="match status" value="1"/>
</dbReference>
<feature type="domain" description="MADS-box" evidence="6">
    <location>
        <begin position="10"/>
        <end position="70"/>
    </location>
</feature>
<comment type="subcellular location">
    <subcellularLocation>
        <location evidence="1">Nucleus</location>
    </subcellularLocation>
</comment>
<dbReference type="SMART" id="SM00432">
    <property type="entry name" value="MADS"/>
    <property type="match status" value="1"/>
</dbReference>
<proteinExistence type="predicted"/>
<keyword evidence="3" id="KW-0238">DNA-binding</keyword>
<keyword evidence="2" id="KW-0805">Transcription regulation</keyword>
<dbReference type="Pfam" id="PF00319">
    <property type="entry name" value="SRF-TF"/>
    <property type="match status" value="1"/>
</dbReference>
<keyword evidence="5" id="KW-0539">Nucleus</keyword>
<name>A0ABD1HVN7_SALDI</name>
<evidence type="ECO:0000256" key="2">
    <source>
        <dbReference type="ARBA" id="ARBA00023015"/>
    </source>
</evidence>
<dbReference type="SUPFAM" id="SSF55455">
    <property type="entry name" value="SRF-like"/>
    <property type="match status" value="1"/>
</dbReference>
<dbReference type="Proteomes" id="UP001567538">
    <property type="component" value="Unassembled WGS sequence"/>
</dbReference>
<dbReference type="GO" id="GO:0005634">
    <property type="term" value="C:nucleus"/>
    <property type="evidence" value="ECO:0007669"/>
    <property type="project" value="UniProtKB-SubCell"/>
</dbReference>
<dbReference type="PANTHER" id="PTHR11945">
    <property type="entry name" value="MADS BOX PROTEIN"/>
    <property type="match status" value="1"/>
</dbReference>
<evidence type="ECO:0000256" key="5">
    <source>
        <dbReference type="ARBA" id="ARBA00023242"/>
    </source>
</evidence>
<reference evidence="7 8" key="1">
    <citation type="submission" date="2024-06" db="EMBL/GenBank/DDBJ databases">
        <title>A chromosome level genome sequence of Diviner's sage (Salvia divinorum).</title>
        <authorList>
            <person name="Ford S.A."/>
            <person name="Ro D.-K."/>
            <person name="Ness R.W."/>
            <person name="Phillips M.A."/>
        </authorList>
    </citation>
    <scope>NUCLEOTIDE SEQUENCE [LARGE SCALE GENOMIC DNA]</scope>
    <source>
        <strain evidence="7">SAF-2024a</strain>
        <tissue evidence="7">Leaf</tissue>
    </source>
</reference>
<sequence length="185" mass="20928">MENPNGKKTLGRRKIPMRKIEKKSSLQVAFTKRRGGLFRKASELSILCRANVAIMVQSPAEKLYAFGNPSVVASLVNRIDPSPEAARFAQGYEAAMKMLETEKGGFWWEKPSEGFELHELEGFRTALGEFREKVTKKLDGFEKPSTVTQQHQSSNLIPAHDQDFNFSAYDQGFGFPTYDHQDFGF</sequence>
<dbReference type="PANTHER" id="PTHR11945:SF776">
    <property type="entry name" value="AGAMOUS-LIKE 50-RELATED"/>
    <property type="match status" value="1"/>
</dbReference>
<dbReference type="EMBL" id="JBEAFC010000004">
    <property type="protein sequence ID" value="KAL1560535.1"/>
    <property type="molecule type" value="Genomic_DNA"/>
</dbReference>
<keyword evidence="4" id="KW-0804">Transcription</keyword>
<keyword evidence="8" id="KW-1185">Reference proteome</keyword>
<dbReference type="InterPro" id="IPR002100">
    <property type="entry name" value="TF_MADSbox"/>
</dbReference>
<accession>A0ABD1HVN7</accession>
<evidence type="ECO:0000256" key="4">
    <source>
        <dbReference type="ARBA" id="ARBA00023163"/>
    </source>
</evidence>
<evidence type="ECO:0000313" key="8">
    <source>
        <dbReference type="Proteomes" id="UP001567538"/>
    </source>
</evidence>
<organism evidence="7 8">
    <name type="scientific">Salvia divinorum</name>
    <name type="common">Maria pastora</name>
    <name type="synonym">Diviner's sage</name>
    <dbReference type="NCBI Taxonomy" id="28513"/>
    <lineage>
        <taxon>Eukaryota</taxon>
        <taxon>Viridiplantae</taxon>
        <taxon>Streptophyta</taxon>
        <taxon>Embryophyta</taxon>
        <taxon>Tracheophyta</taxon>
        <taxon>Spermatophyta</taxon>
        <taxon>Magnoliopsida</taxon>
        <taxon>eudicotyledons</taxon>
        <taxon>Gunneridae</taxon>
        <taxon>Pentapetalae</taxon>
        <taxon>asterids</taxon>
        <taxon>lamiids</taxon>
        <taxon>Lamiales</taxon>
        <taxon>Lamiaceae</taxon>
        <taxon>Nepetoideae</taxon>
        <taxon>Mentheae</taxon>
        <taxon>Salviinae</taxon>
        <taxon>Salvia</taxon>
        <taxon>Salvia subgen. Calosphace</taxon>
    </lineage>
</organism>